<comment type="caution">
    <text evidence="2">The sequence shown here is derived from an EMBL/GenBank/DDBJ whole genome shotgun (WGS) entry which is preliminary data.</text>
</comment>
<evidence type="ECO:0000313" key="3">
    <source>
        <dbReference type="Proteomes" id="UP001157418"/>
    </source>
</evidence>
<dbReference type="GO" id="GO:0008168">
    <property type="term" value="F:methyltransferase activity"/>
    <property type="evidence" value="ECO:0007669"/>
    <property type="project" value="InterPro"/>
</dbReference>
<dbReference type="Proteomes" id="UP001157418">
    <property type="component" value="Unassembled WGS sequence"/>
</dbReference>
<comment type="similarity">
    <text evidence="1">Belongs to the methyltransferase superfamily. Type-7 methyltransferase family.</text>
</comment>
<proteinExistence type="inferred from homology"/>
<evidence type="ECO:0008006" key="4">
    <source>
        <dbReference type="Google" id="ProtNLM"/>
    </source>
</evidence>
<reference evidence="2 3" key="1">
    <citation type="submission" date="2022-01" db="EMBL/GenBank/DDBJ databases">
        <authorList>
            <person name="Xiong W."/>
            <person name="Schranz E."/>
        </authorList>
    </citation>
    <scope>NUCLEOTIDE SEQUENCE [LARGE SCALE GENOMIC DNA]</scope>
</reference>
<dbReference type="InterPro" id="IPR005299">
    <property type="entry name" value="MeTrfase_7"/>
</dbReference>
<organism evidence="2 3">
    <name type="scientific">Lactuca virosa</name>
    <dbReference type="NCBI Taxonomy" id="75947"/>
    <lineage>
        <taxon>Eukaryota</taxon>
        <taxon>Viridiplantae</taxon>
        <taxon>Streptophyta</taxon>
        <taxon>Embryophyta</taxon>
        <taxon>Tracheophyta</taxon>
        <taxon>Spermatophyta</taxon>
        <taxon>Magnoliopsida</taxon>
        <taxon>eudicotyledons</taxon>
        <taxon>Gunneridae</taxon>
        <taxon>Pentapetalae</taxon>
        <taxon>asterids</taxon>
        <taxon>campanulids</taxon>
        <taxon>Asterales</taxon>
        <taxon>Asteraceae</taxon>
        <taxon>Cichorioideae</taxon>
        <taxon>Cichorieae</taxon>
        <taxon>Lactucinae</taxon>
        <taxon>Lactuca</taxon>
    </lineage>
</organism>
<keyword evidence="3" id="KW-1185">Reference proteome</keyword>
<evidence type="ECO:0000313" key="2">
    <source>
        <dbReference type="EMBL" id="CAH1449409.1"/>
    </source>
</evidence>
<protein>
    <recommendedName>
        <fullName evidence="4">Jasmonate O-methyltransferase</fullName>
    </recommendedName>
</protein>
<dbReference type="InterPro" id="IPR029063">
    <property type="entry name" value="SAM-dependent_MTases_sf"/>
</dbReference>
<evidence type="ECO:0000256" key="1">
    <source>
        <dbReference type="ARBA" id="ARBA00007967"/>
    </source>
</evidence>
<dbReference type="Gene3D" id="3.40.50.150">
    <property type="entry name" value="Vaccinia Virus protein VP39"/>
    <property type="match status" value="1"/>
</dbReference>
<dbReference type="EMBL" id="CAKMRJ010005634">
    <property type="protein sequence ID" value="CAH1449409.1"/>
    <property type="molecule type" value="Genomic_DNA"/>
</dbReference>
<accession>A0AAU9PH22</accession>
<name>A0AAU9PH22_9ASTR</name>
<sequence>MKAKDKEKIAMEVQSILHMNIGDGESSYACNSFLQETAMWKTLPILKHTIKFMANNSVIFSTQCFKIADLRCSSSMNSLLVASTIMDMVHDLCEETKHKSPQFEVCLNDLFGNDFNTMFKMLPEFYSNLKKKKKKKREHFGHCFVSATPGSFYSRLFPNKSLHLFHSFYALHWLSQVPEGVENNIYNIYMSKSSPPNVLEAYQKQFDIDFRKFLQMRSEELVQGGCMVLTIVGRSISDPTSDDCCIIWELLAQSLYDMLKEIIQVRKILMRLAISTGKTQQKLLELLWNHC</sequence>
<dbReference type="PANTHER" id="PTHR31009">
    <property type="entry name" value="S-ADENOSYL-L-METHIONINE:CARBOXYL METHYLTRANSFERASE FAMILY PROTEIN"/>
    <property type="match status" value="1"/>
</dbReference>
<dbReference type="AlphaFoldDB" id="A0AAU9PH22"/>
<dbReference type="SUPFAM" id="SSF53335">
    <property type="entry name" value="S-adenosyl-L-methionine-dependent methyltransferases"/>
    <property type="match status" value="1"/>
</dbReference>
<dbReference type="Pfam" id="PF03492">
    <property type="entry name" value="Methyltransf_7"/>
    <property type="match status" value="1"/>
</dbReference>
<gene>
    <name evidence="2" type="ORF">LVIROSA_LOCUS34895</name>
</gene>